<comment type="caution">
    <text evidence="1">The sequence shown here is derived from an EMBL/GenBank/DDBJ whole genome shotgun (WGS) entry which is preliminary data.</text>
</comment>
<name>A0AAN4Z9C1_9BILA</name>
<dbReference type="Proteomes" id="UP001328107">
    <property type="component" value="Unassembled WGS sequence"/>
</dbReference>
<evidence type="ECO:0000313" key="1">
    <source>
        <dbReference type="EMBL" id="GMR35739.1"/>
    </source>
</evidence>
<proteinExistence type="predicted"/>
<dbReference type="AlphaFoldDB" id="A0AAN4Z9C1"/>
<accession>A0AAN4Z9C1</accession>
<dbReference type="EMBL" id="BTRK01000002">
    <property type="protein sequence ID" value="GMR35739.1"/>
    <property type="molecule type" value="Genomic_DNA"/>
</dbReference>
<organism evidence="1 2">
    <name type="scientific">Pristionchus mayeri</name>
    <dbReference type="NCBI Taxonomy" id="1317129"/>
    <lineage>
        <taxon>Eukaryota</taxon>
        <taxon>Metazoa</taxon>
        <taxon>Ecdysozoa</taxon>
        <taxon>Nematoda</taxon>
        <taxon>Chromadorea</taxon>
        <taxon>Rhabditida</taxon>
        <taxon>Rhabditina</taxon>
        <taxon>Diplogasteromorpha</taxon>
        <taxon>Diplogasteroidea</taxon>
        <taxon>Neodiplogasteridae</taxon>
        <taxon>Pristionchus</taxon>
    </lineage>
</organism>
<feature type="non-terminal residue" evidence="1">
    <location>
        <position position="1"/>
    </location>
</feature>
<protein>
    <submittedName>
        <fullName evidence="1">Uncharacterized protein</fullName>
    </submittedName>
</protein>
<gene>
    <name evidence="1" type="ORF">PMAYCL1PPCAC_05934</name>
</gene>
<evidence type="ECO:0000313" key="2">
    <source>
        <dbReference type="Proteomes" id="UP001328107"/>
    </source>
</evidence>
<keyword evidence="2" id="KW-1185">Reference proteome</keyword>
<sequence>FWKDVTAVTTLIMDNSLTNTAGPSFAPCLARTYEKSILACLSFSFWRSMTSLGVSQGNTGRHFKEASK</sequence>
<reference evidence="2" key="1">
    <citation type="submission" date="2022-10" db="EMBL/GenBank/DDBJ databases">
        <title>Genome assembly of Pristionchus species.</title>
        <authorList>
            <person name="Yoshida K."/>
            <person name="Sommer R.J."/>
        </authorList>
    </citation>
    <scope>NUCLEOTIDE SEQUENCE [LARGE SCALE GENOMIC DNA]</scope>
    <source>
        <strain evidence="2">RS5460</strain>
    </source>
</reference>